<dbReference type="Gene3D" id="3.30.300.30">
    <property type="match status" value="1"/>
</dbReference>
<dbReference type="InterPro" id="IPR042099">
    <property type="entry name" value="ANL_N_sf"/>
</dbReference>
<proteinExistence type="predicted"/>
<keyword evidence="5" id="KW-1185">Reference proteome</keyword>
<evidence type="ECO:0000313" key="4">
    <source>
        <dbReference type="EMBL" id="UTI63287.1"/>
    </source>
</evidence>
<dbReference type="EMBL" id="CP098502">
    <property type="protein sequence ID" value="UTI63287.1"/>
    <property type="molecule type" value="Genomic_DNA"/>
</dbReference>
<evidence type="ECO:0000256" key="1">
    <source>
        <dbReference type="SAM" id="Phobius"/>
    </source>
</evidence>
<protein>
    <submittedName>
        <fullName evidence="4">Acyl--CoA ligase</fullName>
    </submittedName>
</protein>
<evidence type="ECO:0000259" key="3">
    <source>
        <dbReference type="Pfam" id="PF13193"/>
    </source>
</evidence>
<feature type="transmembrane region" description="Helical" evidence="1">
    <location>
        <begin position="227"/>
        <end position="247"/>
    </location>
</feature>
<dbReference type="InterPro" id="IPR025110">
    <property type="entry name" value="AMP-bd_C"/>
</dbReference>
<dbReference type="SUPFAM" id="SSF56801">
    <property type="entry name" value="Acetyl-CoA synthetase-like"/>
    <property type="match status" value="1"/>
</dbReference>
<evidence type="ECO:0000313" key="5">
    <source>
        <dbReference type="Proteomes" id="UP001056035"/>
    </source>
</evidence>
<name>A0ABY5DR55_9ACTN</name>
<keyword evidence="1" id="KW-1133">Transmembrane helix</keyword>
<dbReference type="InterPro" id="IPR000873">
    <property type="entry name" value="AMP-dep_synth/lig_dom"/>
</dbReference>
<dbReference type="Pfam" id="PF00501">
    <property type="entry name" value="AMP-binding"/>
    <property type="match status" value="1"/>
</dbReference>
<keyword evidence="1" id="KW-0812">Transmembrane</keyword>
<evidence type="ECO:0000259" key="2">
    <source>
        <dbReference type="Pfam" id="PF00501"/>
    </source>
</evidence>
<sequence length="546" mass="58947">MRLHSEALITEFTDQGHWGDQTVLGILDATVARLGDAIALEDPPDREELVGSPGRTLTWREFGTAVDGIAAGLHARGVGKDDVVVVQLPNVWELPALYFAIARTGAVIAPMPVQWRERELRHIVSLTEAVLYIGVDELKGAALMPYADAALPGTVQRLELRDVAALAATPAPPTIAYPTVDANDVFTLCWTSGTEAQPKGCPLSHNNWIFQGQSFRRATNLRDNYRILGPAPIVNMTGVGIMVMWLLSGGRLMLHQPLNLPALLRQIPDAEFTMLVPAILTMLLKLPEAQQPDFSTVEAIATGSAPPSPWAIEEFRRRWGVEVVNVFGQNEGTILAAGAADVPDSVMRSSHFPWWGKAAAAWASGVDGIDVKLLADDGSVCAEVGDIGELAYRGPNVFPGYFKADELNLEAFTAEGHVRTGDLFKILDDRHIGFVDRKKDIIIRGGFNVSAAEVETVAQGHPGIADAAAVAAPDEVLGERVCLFVVAQDSSAPPSLEGIVTFMRGEGIAIYKLPERLEIVAEIPRNPVGKILKKDLRTRLRAVTPA</sequence>
<dbReference type="Proteomes" id="UP001056035">
    <property type="component" value="Chromosome"/>
</dbReference>
<dbReference type="CDD" id="cd04433">
    <property type="entry name" value="AFD_class_I"/>
    <property type="match status" value="1"/>
</dbReference>
<keyword evidence="1" id="KW-0472">Membrane</keyword>
<reference evidence="4 5" key="1">
    <citation type="submission" date="2022-06" db="EMBL/GenBank/DDBJ databases">
        <title>Paraconexibacter antarcticus.</title>
        <authorList>
            <person name="Kim C.S."/>
        </authorList>
    </citation>
    <scope>NUCLEOTIDE SEQUENCE [LARGE SCALE GENOMIC DNA]</scope>
    <source>
        <strain evidence="4 5">02-257</strain>
    </source>
</reference>
<dbReference type="RefSeq" id="WP_254570015.1">
    <property type="nucleotide sequence ID" value="NZ_CP098502.1"/>
</dbReference>
<keyword evidence="4" id="KW-0436">Ligase</keyword>
<organism evidence="4 5">
    <name type="scientific">Paraconexibacter antarcticus</name>
    <dbReference type="NCBI Taxonomy" id="2949664"/>
    <lineage>
        <taxon>Bacteria</taxon>
        <taxon>Bacillati</taxon>
        <taxon>Actinomycetota</taxon>
        <taxon>Thermoleophilia</taxon>
        <taxon>Solirubrobacterales</taxon>
        <taxon>Paraconexibacteraceae</taxon>
        <taxon>Paraconexibacter</taxon>
    </lineage>
</organism>
<dbReference type="InterPro" id="IPR045851">
    <property type="entry name" value="AMP-bd_C_sf"/>
</dbReference>
<feature type="domain" description="AMP-dependent synthetase/ligase" evidence="2">
    <location>
        <begin position="41"/>
        <end position="402"/>
    </location>
</feature>
<accession>A0ABY5DR55</accession>
<dbReference type="Pfam" id="PF13193">
    <property type="entry name" value="AMP-binding_C"/>
    <property type="match status" value="1"/>
</dbReference>
<dbReference type="Gene3D" id="3.40.50.12780">
    <property type="entry name" value="N-terminal domain of ligase-like"/>
    <property type="match status" value="1"/>
</dbReference>
<dbReference type="PANTHER" id="PTHR43767">
    <property type="entry name" value="LONG-CHAIN-FATTY-ACID--COA LIGASE"/>
    <property type="match status" value="1"/>
</dbReference>
<gene>
    <name evidence="4" type="ORF">NBH00_18240</name>
</gene>
<feature type="domain" description="AMP-binding enzyme C-terminal" evidence="3">
    <location>
        <begin position="453"/>
        <end position="530"/>
    </location>
</feature>
<dbReference type="GO" id="GO:0016874">
    <property type="term" value="F:ligase activity"/>
    <property type="evidence" value="ECO:0007669"/>
    <property type="project" value="UniProtKB-KW"/>
</dbReference>
<dbReference type="PANTHER" id="PTHR43767:SF1">
    <property type="entry name" value="NONRIBOSOMAL PEPTIDE SYNTHASE PES1 (EUROFUNG)-RELATED"/>
    <property type="match status" value="1"/>
</dbReference>
<dbReference type="InterPro" id="IPR050237">
    <property type="entry name" value="ATP-dep_AMP-bd_enzyme"/>
</dbReference>